<feature type="transmembrane region" description="Helical" evidence="1">
    <location>
        <begin position="37"/>
        <end position="55"/>
    </location>
</feature>
<dbReference type="RefSeq" id="WP_179790848.1">
    <property type="nucleotide sequence ID" value="NZ_BAAARR010000045.1"/>
</dbReference>
<evidence type="ECO:0000313" key="3">
    <source>
        <dbReference type="Proteomes" id="UP000579605"/>
    </source>
</evidence>
<dbReference type="EMBL" id="JACBZH010000001">
    <property type="protein sequence ID" value="NYH93304.1"/>
    <property type="molecule type" value="Genomic_DNA"/>
</dbReference>
<evidence type="ECO:0000313" key="2">
    <source>
        <dbReference type="EMBL" id="NYH93304.1"/>
    </source>
</evidence>
<keyword evidence="1" id="KW-0812">Transmembrane</keyword>
<feature type="transmembrane region" description="Helical" evidence="1">
    <location>
        <begin position="190"/>
        <end position="212"/>
    </location>
</feature>
<feature type="transmembrane region" description="Helical" evidence="1">
    <location>
        <begin position="6"/>
        <end position="25"/>
    </location>
</feature>
<reference evidence="2 3" key="1">
    <citation type="submission" date="2020-07" db="EMBL/GenBank/DDBJ databases">
        <title>Sequencing the genomes of 1000 actinobacteria strains.</title>
        <authorList>
            <person name="Klenk H.-P."/>
        </authorList>
    </citation>
    <scope>NUCLEOTIDE SEQUENCE [LARGE SCALE GENOMIC DNA]</scope>
    <source>
        <strain evidence="2 3">DSM 18448</strain>
    </source>
</reference>
<keyword evidence="1" id="KW-1133">Transmembrane helix</keyword>
<organism evidence="2 3">
    <name type="scientific">Actinopolymorpha rutila</name>
    <dbReference type="NCBI Taxonomy" id="446787"/>
    <lineage>
        <taxon>Bacteria</taxon>
        <taxon>Bacillati</taxon>
        <taxon>Actinomycetota</taxon>
        <taxon>Actinomycetes</taxon>
        <taxon>Propionibacteriales</taxon>
        <taxon>Actinopolymorphaceae</taxon>
        <taxon>Actinopolymorpha</taxon>
    </lineage>
</organism>
<feature type="transmembrane region" description="Helical" evidence="1">
    <location>
        <begin position="102"/>
        <end position="125"/>
    </location>
</feature>
<protein>
    <submittedName>
        <fullName evidence="2">ZIP family zinc transporter</fullName>
    </submittedName>
</protein>
<accession>A0A852ZJZ2</accession>
<feature type="transmembrane region" description="Helical" evidence="1">
    <location>
        <begin position="61"/>
        <end position="81"/>
    </location>
</feature>
<dbReference type="Proteomes" id="UP000579605">
    <property type="component" value="Unassembled WGS sequence"/>
</dbReference>
<comment type="caution">
    <text evidence="2">The sequence shown here is derived from an EMBL/GenBank/DDBJ whole genome shotgun (WGS) entry which is preliminary data.</text>
</comment>
<keyword evidence="3" id="KW-1185">Reference proteome</keyword>
<name>A0A852ZJZ2_9ACTN</name>
<dbReference type="AlphaFoldDB" id="A0A852ZJZ2"/>
<gene>
    <name evidence="2" type="ORF">F4554_005942</name>
</gene>
<keyword evidence="1" id="KW-0472">Membrane</keyword>
<proteinExistence type="predicted"/>
<feature type="transmembrane region" description="Helical" evidence="1">
    <location>
        <begin position="164"/>
        <end position="184"/>
    </location>
</feature>
<sequence>MSSVLRVLGIAGLAAAITGVGAVLGELLTLSNRVVSGALQLAAGVLVAIVFVDLLPPAVRGLALGRVVLVFFLGSALFVLFDYASAWHTGRHGRGEPATGSASLFVGIVGDFLIDAVVIGIGAALDLGTGLLLAVGMAIAQAPLAFVAIATAKAQGMPTGRRRSLIMVFFAIIAVGVLLGYLVLKNQPETVILTLVAASGGFLITAAAEVMVPDAIGFLERKGPSLTPIWFTLGLTGMSLFKLTGK</sequence>
<feature type="transmembrane region" description="Helical" evidence="1">
    <location>
        <begin position="131"/>
        <end position="152"/>
    </location>
</feature>
<evidence type="ECO:0000256" key="1">
    <source>
        <dbReference type="SAM" id="Phobius"/>
    </source>
</evidence>